<accession>A0ABW6C221</accession>
<dbReference type="Proteomes" id="UP001597641">
    <property type="component" value="Unassembled WGS sequence"/>
</dbReference>
<keyword evidence="2" id="KW-1185">Reference proteome</keyword>
<comment type="caution">
    <text evidence="1">The sequence shown here is derived from an EMBL/GenBank/DDBJ whole genome shotgun (WGS) entry which is preliminary data.</text>
</comment>
<reference evidence="2" key="1">
    <citation type="journal article" date="2019" name="Int. J. Syst. Evol. Microbiol.">
        <title>The Global Catalogue of Microorganisms (GCM) 10K type strain sequencing project: providing services to taxonomists for standard genome sequencing and annotation.</title>
        <authorList>
            <consortium name="The Broad Institute Genomics Platform"/>
            <consortium name="The Broad Institute Genome Sequencing Center for Infectious Disease"/>
            <person name="Wu L."/>
            <person name="Ma J."/>
        </authorList>
    </citation>
    <scope>NUCLEOTIDE SEQUENCE [LARGE SCALE GENOMIC DNA]</scope>
    <source>
        <strain evidence="2">KCTC 23984</strain>
    </source>
</reference>
<dbReference type="EMBL" id="JBHUOX010000051">
    <property type="protein sequence ID" value="MFD3003901.1"/>
    <property type="molecule type" value="Genomic_DNA"/>
</dbReference>
<dbReference type="RefSeq" id="WP_377492190.1">
    <property type="nucleotide sequence ID" value="NZ_JBHUOX010000051.1"/>
</dbReference>
<proteinExistence type="predicted"/>
<evidence type="ECO:0000313" key="1">
    <source>
        <dbReference type="EMBL" id="MFD3003901.1"/>
    </source>
</evidence>
<sequence>MENRSAQELVMQRLGIRLSSEQSAELYYGLCNFLVAKDAQAYIRILKIKYDLLKEGVRLEKCEYLIMEIMLEMFQSQHPLILTSVAYVVKYKS</sequence>
<evidence type="ECO:0000313" key="2">
    <source>
        <dbReference type="Proteomes" id="UP001597641"/>
    </source>
</evidence>
<gene>
    <name evidence="1" type="ORF">ACFS7Z_26330</name>
</gene>
<protein>
    <submittedName>
        <fullName evidence="1">Uncharacterized protein</fullName>
    </submittedName>
</protein>
<organism evidence="1 2">
    <name type="scientific">Pontibacter toksunensis</name>
    <dbReference type="NCBI Taxonomy" id="1332631"/>
    <lineage>
        <taxon>Bacteria</taxon>
        <taxon>Pseudomonadati</taxon>
        <taxon>Bacteroidota</taxon>
        <taxon>Cytophagia</taxon>
        <taxon>Cytophagales</taxon>
        <taxon>Hymenobacteraceae</taxon>
        <taxon>Pontibacter</taxon>
    </lineage>
</organism>
<name>A0ABW6C221_9BACT</name>